<sequence>MHTNISILQYIKNGSISINTEISNIKADLDTNIKIKQFFMNSIDFQKLHLEINQKRNQLKIEEEIKMKEHFSNELDKLYRLEKAFKIDILYLADIFSKLEIKTERLKKARDLFDQGRFKEADTILIESELSSDQFNLLLQVEYLEMRKSGILNQLLN</sequence>
<protein>
    <recommendedName>
        <fullName evidence="3">Outer membrane efflux protein</fullName>
    </recommendedName>
</protein>
<accession>A0ABT8WVJ2</accession>
<organism evidence="1 2">
    <name type="scientific">Flavivirga jejuensis</name>
    <dbReference type="NCBI Taxonomy" id="870487"/>
    <lineage>
        <taxon>Bacteria</taxon>
        <taxon>Pseudomonadati</taxon>
        <taxon>Bacteroidota</taxon>
        <taxon>Flavobacteriia</taxon>
        <taxon>Flavobacteriales</taxon>
        <taxon>Flavobacteriaceae</taxon>
        <taxon>Flavivirga</taxon>
    </lineage>
</organism>
<name>A0ABT8WVJ2_9FLAO</name>
<keyword evidence="2" id="KW-1185">Reference proteome</keyword>
<evidence type="ECO:0008006" key="3">
    <source>
        <dbReference type="Google" id="ProtNLM"/>
    </source>
</evidence>
<gene>
    <name evidence="1" type="ORF">Q4Q40_22170</name>
</gene>
<proteinExistence type="predicted"/>
<dbReference type="Proteomes" id="UP001176806">
    <property type="component" value="Unassembled WGS sequence"/>
</dbReference>
<dbReference type="EMBL" id="JAUOEL010000009">
    <property type="protein sequence ID" value="MDO5976916.1"/>
    <property type="molecule type" value="Genomic_DNA"/>
</dbReference>
<comment type="caution">
    <text evidence="1">The sequence shown here is derived from an EMBL/GenBank/DDBJ whole genome shotgun (WGS) entry which is preliminary data.</text>
</comment>
<evidence type="ECO:0000313" key="2">
    <source>
        <dbReference type="Proteomes" id="UP001176806"/>
    </source>
</evidence>
<evidence type="ECO:0000313" key="1">
    <source>
        <dbReference type="EMBL" id="MDO5976916.1"/>
    </source>
</evidence>
<reference evidence="1" key="1">
    <citation type="submission" date="2023-07" db="EMBL/GenBank/DDBJ databases">
        <title>Two novel species in the genus Flavivirga.</title>
        <authorList>
            <person name="Kwon K."/>
        </authorList>
    </citation>
    <scope>NUCLEOTIDE SEQUENCE</scope>
    <source>
        <strain evidence="1">KACC 14158</strain>
    </source>
</reference>